<accession>A0A7K1T1Y8</accession>
<organism evidence="1 2">
    <name type="scientific">Mucilaginibacter arboris</name>
    <dbReference type="NCBI Taxonomy" id="2682090"/>
    <lineage>
        <taxon>Bacteria</taxon>
        <taxon>Pseudomonadati</taxon>
        <taxon>Bacteroidota</taxon>
        <taxon>Sphingobacteriia</taxon>
        <taxon>Sphingobacteriales</taxon>
        <taxon>Sphingobacteriaceae</taxon>
        <taxon>Mucilaginibacter</taxon>
    </lineage>
</organism>
<name>A0A7K1T1Y8_9SPHI</name>
<proteinExistence type="predicted"/>
<gene>
    <name evidence="1" type="ORF">GO621_18615</name>
</gene>
<evidence type="ECO:0000313" key="1">
    <source>
        <dbReference type="EMBL" id="MVN23537.1"/>
    </source>
</evidence>
<comment type="caution">
    <text evidence="1">The sequence shown here is derived from an EMBL/GenBank/DDBJ whole genome shotgun (WGS) entry which is preliminary data.</text>
</comment>
<keyword evidence="2" id="KW-1185">Reference proteome</keyword>
<dbReference type="EMBL" id="WPIK01000046">
    <property type="protein sequence ID" value="MVN23537.1"/>
    <property type="molecule type" value="Genomic_DNA"/>
</dbReference>
<protein>
    <submittedName>
        <fullName evidence="1">Uncharacterized protein</fullName>
    </submittedName>
</protein>
<sequence>MDEKKVRNLLLEIERKHYQFFKENERSIVDYITIFWNDPVSIRVNDRRLPFMISLDIQEVFEMED</sequence>
<dbReference type="Proteomes" id="UP000462014">
    <property type="component" value="Unassembled WGS sequence"/>
</dbReference>
<evidence type="ECO:0000313" key="2">
    <source>
        <dbReference type="Proteomes" id="UP000462014"/>
    </source>
</evidence>
<dbReference type="RefSeq" id="WP_157569898.1">
    <property type="nucleotide sequence ID" value="NZ_WPIK01000046.1"/>
</dbReference>
<dbReference type="AlphaFoldDB" id="A0A7K1T1Y8"/>
<reference evidence="1 2" key="1">
    <citation type="submission" date="2019-12" db="EMBL/GenBank/DDBJ databases">
        <title>Mucilaginibacter sp. HMF7410 genome sequencing and assembly.</title>
        <authorList>
            <person name="Kang H."/>
            <person name="Cha I."/>
            <person name="Kim H."/>
            <person name="Joh K."/>
        </authorList>
    </citation>
    <scope>NUCLEOTIDE SEQUENCE [LARGE SCALE GENOMIC DNA]</scope>
    <source>
        <strain evidence="1 2">HMF7410</strain>
    </source>
</reference>